<keyword evidence="3" id="KW-0804">Transcription</keyword>
<evidence type="ECO:0000256" key="1">
    <source>
        <dbReference type="ARBA" id="ARBA00023015"/>
    </source>
</evidence>
<dbReference type="Proteomes" id="UP000006054">
    <property type="component" value="Chromosome"/>
</dbReference>
<evidence type="ECO:0000256" key="2">
    <source>
        <dbReference type="ARBA" id="ARBA00023125"/>
    </source>
</evidence>
<evidence type="ECO:0000313" key="7">
    <source>
        <dbReference type="Proteomes" id="UP000006054"/>
    </source>
</evidence>
<evidence type="ECO:0000256" key="4">
    <source>
        <dbReference type="PROSITE-ProRule" id="PRU00335"/>
    </source>
</evidence>
<dbReference type="PROSITE" id="PS50977">
    <property type="entry name" value="HTH_TETR_2"/>
    <property type="match status" value="1"/>
</dbReference>
<evidence type="ECO:0000313" key="6">
    <source>
        <dbReference type="EMBL" id="AFM02917.1"/>
    </source>
</evidence>
<gene>
    <name evidence="6" type="ordered locus">Fleli_0441</name>
</gene>
<dbReference type="OrthoDB" id="9795242at2"/>
<evidence type="ECO:0000259" key="5">
    <source>
        <dbReference type="PROSITE" id="PS50977"/>
    </source>
</evidence>
<sequence length="191" mass="21733">MARKKQFEEREILTKATNLFWKQGFHATSIQDLVNHLKINRASLYDTFGGKEELFNKALENYRNQSKEEVQSFLNNQSSVKEGLKNLFLLAITGKKETQENGCFVINCITELIPNSDNILEIATQNKEEFEGFFLEFLKKGVENGEVSPQKDIESIAAFLFVFYNGLKVVGKINSSKEELEKAIEVGLAIL</sequence>
<dbReference type="Gene3D" id="1.10.10.60">
    <property type="entry name" value="Homeodomain-like"/>
    <property type="match status" value="1"/>
</dbReference>
<keyword evidence="7" id="KW-1185">Reference proteome</keyword>
<dbReference type="KEGG" id="fli:Fleli_0441"/>
<dbReference type="RefSeq" id="WP_014796377.1">
    <property type="nucleotide sequence ID" value="NC_018018.1"/>
</dbReference>
<evidence type="ECO:0000256" key="3">
    <source>
        <dbReference type="ARBA" id="ARBA00023163"/>
    </source>
</evidence>
<dbReference type="GO" id="GO:0003677">
    <property type="term" value="F:DNA binding"/>
    <property type="evidence" value="ECO:0007669"/>
    <property type="project" value="UniProtKB-UniRule"/>
</dbReference>
<dbReference type="STRING" id="880071.Fleli_0441"/>
<dbReference type="EMBL" id="CP003345">
    <property type="protein sequence ID" value="AFM02917.1"/>
    <property type="molecule type" value="Genomic_DNA"/>
</dbReference>
<feature type="DNA-binding region" description="H-T-H motif" evidence="4">
    <location>
        <begin position="29"/>
        <end position="48"/>
    </location>
</feature>
<dbReference type="InterPro" id="IPR036271">
    <property type="entry name" value="Tet_transcr_reg_TetR-rel_C_sf"/>
</dbReference>
<dbReference type="PANTHER" id="PTHR47506">
    <property type="entry name" value="TRANSCRIPTIONAL REGULATORY PROTEIN"/>
    <property type="match status" value="1"/>
</dbReference>
<keyword evidence="2 4" id="KW-0238">DNA-binding</keyword>
<dbReference type="InterPro" id="IPR009057">
    <property type="entry name" value="Homeodomain-like_sf"/>
</dbReference>
<dbReference type="SUPFAM" id="SSF46689">
    <property type="entry name" value="Homeodomain-like"/>
    <property type="match status" value="1"/>
</dbReference>
<dbReference type="PANTHER" id="PTHR47506:SF10">
    <property type="entry name" value="TRANSCRIPTIONAL REGULATORY PROTEIN"/>
    <property type="match status" value="1"/>
</dbReference>
<dbReference type="SUPFAM" id="SSF48498">
    <property type="entry name" value="Tetracyclin repressor-like, C-terminal domain"/>
    <property type="match status" value="1"/>
</dbReference>
<accession>I4AG32</accession>
<proteinExistence type="predicted"/>
<dbReference type="InterPro" id="IPR011075">
    <property type="entry name" value="TetR_C"/>
</dbReference>
<protein>
    <submittedName>
        <fullName evidence="6">Transcriptional regulator</fullName>
    </submittedName>
</protein>
<dbReference type="InterPro" id="IPR001647">
    <property type="entry name" value="HTH_TetR"/>
</dbReference>
<dbReference type="HOGENOM" id="CLU_069356_28_0_10"/>
<dbReference type="PATRIC" id="fig|880071.3.peg.416"/>
<organism evidence="6 7">
    <name type="scientific">Bernardetia litoralis (strain ATCC 23117 / DSM 6794 / NBRC 15988 / NCIMB 1366 / Fx l1 / Sio-4)</name>
    <name type="common">Flexibacter litoralis</name>
    <dbReference type="NCBI Taxonomy" id="880071"/>
    <lineage>
        <taxon>Bacteria</taxon>
        <taxon>Pseudomonadati</taxon>
        <taxon>Bacteroidota</taxon>
        <taxon>Cytophagia</taxon>
        <taxon>Cytophagales</taxon>
        <taxon>Bernardetiaceae</taxon>
        <taxon>Bernardetia</taxon>
    </lineage>
</organism>
<dbReference type="Pfam" id="PF16925">
    <property type="entry name" value="TetR_C_13"/>
    <property type="match status" value="1"/>
</dbReference>
<feature type="domain" description="HTH tetR-type" evidence="5">
    <location>
        <begin position="6"/>
        <end position="66"/>
    </location>
</feature>
<keyword evidence="1" id="KW-0805">Transcription regulation</keyword>
<reference evidence="7" key="1">
    <citation type="submission" date="2012-06" db="EMBL/GenBank/DDBJ databases">
        <title>The complete genome of Flexibacter litoralis DSM 6794.</title>
        <authorList>
            <person name="Lucas S."/>
            <person name="Copeland A."/>
            <person name="Lapidus A."/>
            <person name="Glavina del Rio T."/>
            <person name="Dalin E."/>
            <person name="Tice H."/>
            <person name="Bruce D."/>
            <person name="Goodwin L."/>
            <person name="Pitluck S."/>
            <person name="Peters L."/>
            <person name="Ovchinnikova G."/>
            <person name="Lu M."/>
            <person name="Kyrpides N."/>
            <person name="Mavromatis K."/>
            <person name="Ivanova N."/>
            <person name="Brettin T."/>
            <person name="Detter J.C."/>
            <person name="Han C."/>
            <person name="Larimer F."/>
            <person name="Land M."/>
            <person name="Hauser L."/>
            <person name="Markowitz V."/>
            <person name="Cheng J.-F."/>
            <person name="Hugenholtz P."/>
            <person name="Woyke T."/>
            <person name="Wu D."/>
            <person name="Spring S."/>
            <person name="Lang E."/>
            <person name="Kopitz M."/>
            <person name="Brambilla E."/>
            <person name="Klenk H.-P."/>
            <person name="Eisen J.A."/>
        </authorList>
    </citation>
    <scope>NUCLEOTIDE SEQUENCE [LARGE SCALE GENOMIC DNA]</scope>
    <source>
        <strain evidence="7">ATCC 23117 / DSM 6794 / NBRC 15988 / NCIMB 1366 / Sio-4</strain>
    </source>
</reference>
<name>I4AG32_BERLS</name>
<dbReference type="Pfam" id="PF00440">
    <property type="entry name" value="TetR_N"/>
    <property type="match status" value="1"/>
</dbReference>
<dbReference type="Gene3D" id="1.10.357.10">
    <property type="entry name" value="Tetracycline Repressor, domain 2"/>
    <property type="match status" value="1"/>
</dbReference>
<dbReference type="eggNOG" id="COG1309">
    <property type="taxonomic scope" value="Bacteria"/>
</dbReference>
<dbReference type="AlphaFoldDB" id="I4AG32"/>